<evidence type="ECO:0000256" key="2">
    <source>
        <dbReference type="ARBA" id="ARBA00005369"/>
    </source>
</evidence>
<dbReference type="Proteomes" id="UP000463961">
    <property type="component" value="Chromosome"/>
</dbReference>
<dbReference type="FunFam" id="3.40.50.150:FF:000010">
    <property type="entry name" value="Protein-L-isoaspartate O-methyltransferase"/>
    <property type="match status" value="1"/>
</dbReference>
<dbReference type="InterPro" id="IPR000682">
    <property type="entry name" value="PCMT"/>
</dbReference>
<organism evidence="8 9">
    <name type="scientific">Fluviibacter phosphoraccumulans</name>
    <dbReference type="NCBI Taxonomy" id="1751046"/>
    <lineage>
        <taxon>Bacteria</taxon>
        <taxon>Pseudomonadati</taxon>
        <taxon>Pseudomonadota</taxon>
        <taxon>Betaproteobacteria</taxon>
        <taxon>Rhodocyclales</taxon>
        <taxon>Fluviibacteraceae</taxon>
        <taxon>Fluviibacter</taxon>
    </lineage>
</organism>
<comment type="function">
    <text evidence="7">Catalyzes the methyl esterification of L-isoaspartyl residues in peptides and proteins that result from spontaneous decomposition of normal L-aspartyl and L-asparaginyl residues. It plays a role in the repair and/or degradation of damaged proteins.</text>
</comment>
<dbReference type="NCBIfam" id="TIGR00080">
    <property type="entry name" value="pimt"/>
    <property type="match status" value="1"/>
</dbReference>
<gene>
    <name evidence="7" type="primary">pcm</name>
    <name evidence="8" type="ORF">ICHIAU1_12080</name>
</gene>
<protein>
    <recommendedName>
        <fullName evidence="7">Protein-L-isoaspartate O-methyltransferase</fullName>
        <ecNumber evidence="7">2.1.1.77</ecNumber>
    </recommendedName>
    <alternativeName>
        <fullName evidence="7">L-isoaspartyl protein carboxyl methyltransferase</fullName>
    </alternativeName>
    <alternativeName>
        <fullName evidence="7">Protein L-isoaspartyl methyltransferase</fullName>
    </alternativeName>
    <alternativeName>
        <fullName evidence="7">Protein-beta-aspartate methyltransferase</fullName>
        <shortName evidence="7">PIMT</shortName>
    </alternativeName>
</protein>
<keyword evidence="4 7" id="KW-0489">Methyltransferase</keyword>
<dbReference type="SUPFAM" id="SSF53335">
    <property type="entry name" value="S-adenosyl-L-methionine-dependent methyltransferases"/>
    <property type="match status" value="1"/>
</dbReference>
<proteinExistence type="inferred from homology"/>
<keyword evidence="3 7" id="KW-0963">Cytoplasm</keyword>
<dbReference type="GO" id="GO:0030091">
    <property type="term" value="P:protein repair"/>
    <property type="evidence" value="ECO:0007669"/>
    <property type="project" value="UniProtKB-UniRule"/>
</dbReference>
<evidence type="ECO:0000256" key="4">
    <source>
        <dbReference type="ARBA" id="ARBA00022603"/>
    </source>
</evidence>
<sequence>MSRAALGQGMTSARTRARMVERLQQQGIHDKGVLAAINKVERHLFVDEAFAHRAYEDTALPLGLGQTISQPFIVARMIECLRAGDRPLGKTLEIGTGCGYQASVLAGLTKEVYSIERLAGLISRAKINLRAIKCFNVRLKHGDGYQGIPEVAPFDSIILAAAAPKVPAALLQQMAVGGRMVLPFGASSDDAVQRMLVIERTEAGWNEQLMEPVKFVPMLPGVE</sequence>
<evidence type="ECO:0000256" key="7">
    <source>
        <dbReference type="HAMAP-Rule" id="MF_00090"/>
    </source>
</evidence>
<dbReference type="AlphaFoldDB" id="A0A679HTH7"/>
<dbReference type="GO" id="GO:0004719">
    <property type="term" value="F:protein-L-isoaspartate (D-aspartate) O-methyltransferase activity"/>
    <property type="evidence" value="ECO:0007669"/>
    <property type="project" value="UniProtKB-UniRule"/>
</dbReference>
<evidence type="ECO:0000256" key="6">
    <source>
        <dbReference type="ARBA" id="ARBA00022691"/>
    </source>
</evidence>
<evidence type="ECO:0000313" key="9">
    <source>
        <dbReference type="Proteomes" id="UP000463961"/>
    </source>
</evidence>
<feature type="active site" evidence="7">
    <location>
        <position position="69"/>
    </location>
</feature>
<comment type="similarity">
    <text evidence="2 7">Belongs to the methyltransferase superfamily. L-isoaspartyl/D-aspartyl protein methyltransferase family.</text>
</comment>
<dbReference type="PANTHER" id="PTHR11579">
    <property type="entry name" value="PROTEIN-L-ISOASPARTATE O-METHYLTRANSFERASE"/>
    <property type="match status" value="1"/>
</dbReference>
<dbReference type="GO" id="GO:0032259">
    <property type="term" value="P:methylation"/>
    <property type="evidence" value="ECO:0007669"/>
    <property type="project" value="UniProtKB-KW"/>
</dbReference>
<evidence type="ECO:0000256" key="1">
    <source>
        <dbReference type="ARBA" id="ARBA00004496"/>
    </source>
</evidence>
<accession>A0A679HTH7</accession>
<evidence type="ECO:0000313" key="8">
    <source>
        <dbReference type="EMBL" id="BBU68925.1"/>
    </source>
</evidence>
<evidence type="ECO:0000256" key="3">
    <source>
        <dbReference type="ARBA" id="ARBA00022490"/>
    </source>
</evidence>
<dbReference type="EC" id="2.1.1.77" evidence="7"/>
<dbReference type="HAMAP" id="MF_00090">
    <property type="entry name" value="PIMT"/>
    <property type="match status" value="1"/>
</dbReference>
<dbReference type="PANTHER" id="PTHR11579:SF0">
    <property type="entry name" value="PROTEIN-L-ISOASPARTATE(D-ASPARTATE) O-METHYLTRANSFERASE"/>
    <property type="match status" value="1"/>
</dbReference>
<dbReference type="InterPro" id="IPR029063">
    <property type="entry name" value="SAM-dependent_MTases_sf"/>
</dbReference>
<keyword evidence="5 7" id="KW-0808">Transferase</keyword>
<dbReference type="CDD" id="cd02440">
    <property type="entry name" value="AdoMet_MTases"/>
    <property type="match status" value="1"/>
</dbReference>
<evidence type="ECO:0000256" key="5">
    <source>
        <dbReference type="ARBA" id="ARBA00022679"/>
    </source>
</evidence>
<comment type="subcellular location">
    <subcellularLocation>
        <location evidence="1 7">Cytoplasm</location>
    </subcellularLocation>
</comment>
<dbReference type="EMBL" id="AP022345">
    <property type="protein sequence ID" value="BBU68925.1"/>
    <property type="molecule type" value="Genomic_DNA"/>
</dbReference>
<dbReference type="NCBIfam" id="NF001453">
    <property type="entry name" value="PRK00312.1"/>
    <property type="match status" value="1"/>
</dbReference>
<comment type="catalytic activity">
    <reaction evidence="7">
        <text>[protein]-L-isoaspartate + S-adenosyl-L-methionine = [protein]-L-isoaspartate alpha-methyl ester + S-adenosyl-L-homocysteine</text>
        <dbReference type="Rhea" id="RHEA:12705"/>
        <dbReference type="Rhea" id="RHEA-COMP:12143"/>
        <dbReference type="Rhea" id="RHEA-COMP:12144"/>
        <dbReference type="ChEBI" id="CHEBI:57856"/>
        <dbReference type="ChEBI" id="CHEBI:59789"/>
        <dbReference type="ChEBI" id="CHEBI:90596"/>
        <dbReference type="ChEBI" id="CHEBI:90598"/>
        <dbReference type="EC" id="2.1.1.77"/>
    </reaction>
</comment>
<dbReference type="GO" id="GO:0005737">
    <property type="term" value="C:cytoplasm"/>
    <property type="evidence" value="ECO:0007669"/>
    <property type="project" value="UniProtKB-SubCell"/>
</dbReference>
<dbReference type="OrthoDB" id="9810066at2"/>
<name>A0A679HTH7_9RHOO</name>
<keyword evidence="9" id="KW-1185">Reference proteome</keyword>
<keyword evidence="6 7" id="KW-0949">S-adenosyl-L-methionine</keyword>
<dbReference type="RefSeq" id="WP_162050335.1">
    <property type="nucleotide sequence ID" value="NZ_AP019011.1"/>
</dbReference>
<dbReference type="Pfam" id="PF01135">
    <property type="entry name" value="PCMT"/>
    <property type="match status" value="1"/>
</dbReference>
<reference evidence="9" key="1">
    <citation type="submission" date="2020-01" db="EMBL/GenBank/DDBJ databases">
        <title>Phosphoaccumulans saitamaens gen. nov., sp. nov., a polyphosphate accumulating bacterium isolated from surface river water.</title>
        <authorList>
            <person name="Watanabe K."/>
            <person name="Suda W."/>
        </authorList>
    </citation>
    <scope>NUCLEOTIDE SEQUENCE [LARGE SCALE GENOMIC DNA]</scope>
    <source>
        <strain evidence="9">ICHIAU1</strain>
    </source>
</reference>
<dbReference type="Gene3D" id="3.40.50.150">
    <property type="entry name" value="Vaccinia Virus protein VP39"/>
    <property type="match status" value="1"/>
</dbReference>